<dbReference type="AlphaFoldDB" id="A0A4Y7IZV5"/>
<evidence type="ECO:0000313" key="1">
    <source>
        <dbReference type="EMBL" id="RZC53038.1"/>
    </source>
</evidence>
<proteinExistence type="predicted"/>
<dbReference type="Gramene" id="RZC53038">
    <property type="protein sequence ID" value="RZC53038"/>
    <property type="gene ID" value="C5167_011890"/>
</dbReference>
<name>A0A4Y7IZV5_PAPSO</name>
<accession>A0A4Y7IZV5</accession>
<sequence>MVFLREQFPFSFTRPKKTTLSLDKSWLRARLHQQLLIDFDEDPAGTRFKKFVDAELFQRNAKSGFLSSSAYSGVPGSGMKRRLMVGRLGRNPAY</sequence>
<protein>
    <submittedName>
        <fullName evidence="1">Uncharacterized protein</fullName>
    </submittedName>
</protein>
<reference evidence="1 2" key="1">
    <citation type="journal article" date="2018" name="Science">
        <title>The opium poppy genome and morphinan production.</title>
        <authorList>
            <person name="Guo L."/>
            <person name="Winzer T."/>
            <person name="Yang X."/>
            <person name="Li Y."/>
            <person name="Ning Z."/>
            <person name="He Z."/>
            <person name="Teodor R."/>
            <person name="Lu Y."/>
            <person name="Bowser T.A."/>
            <person name="Graham I.A."/>
            <person name="Ye K."/>
        </authorList>
    </citation>
    <scope>NUCLEOTIDE SEQUENCE [LARGE SCALE GENOMIC DNA]</scope>
    <source>
        <strain evidence="2">cv. HN1</strain>
        <tissue evidence="1">Leaves</tissue>
    </source>
</reference>
<organism evidence="1 2">
    <name type="scientific">Papaver somniferum</name>
    <name type="common">Opium poppy</name>
    <dbReference type="NCBI Taxonomy" id="3469"/>
    <lineage>
        <taxon>Eukaryota</taxon>
        <taxon>Viridiplantae</taxon>
        <taxon>Streptophyta</taxon>
        <taxon>Embryophyta</taxon>
        <taxon>Tracheophyta</taxon>
        <taxon>Spermatophyta</taxon>
        <taxon>Magnoliopsida</taxon>
        <taxon>Ranunculales</taxon>
        <taxon>Papaveraceae</taxon>
        <taxon>Papaveroideae</taxon>
        <taxon>Papaver</taxon>
    </lineage>
</organism>
<evidence type="ECO:0000313" key="2">
    <source>
        <dbReference type="Proteomes" id="UP000316621"/>
    </source>
</evidence>
<gene>
    <name evidence="1" type="ORF">C5167_011890</name>
</gene>
<dbReference type="EMBL" id="CM010717">
    <property type="protein sequence ID" value="RZC53038.1"/>
    <property type="molecule type" value="Genomic_DNA"/>
</dbReference>
<keyword evidence="2" id="KW-1185">Reference proteome</keyword>
<dbReference type="Proteomes" id="UP000316621">
    <property type="component" value="Chromosome 3"/>
</dbReference>